<keyword evidence="3 4" id="KW-0067">ATP-binding</keyword>
<dbReference type="Pfam" id="PF18603">
    <property type="entry name" value="LAL_C2"/>
    <property type="match status" value="1"/>
</dbReference>
<comment type="caution">
    <text evidence="6">The sequence shown here is derived from an EMBL/GenBank/DDBJ whole genome shotgun (WGS) entry which is preliminary data.</text>
</comment>
<gene>
    <name evidence="6" type="ORF">GCM10010411_39270</name>
</gene>
<evidence type="ECO:0000313" key="6">
    <source>
        <dbReference type="EMBL" id="GAA2601666.1"/>
    </source>
</evidence>
<proteinExistence type="predicted"/>
<dbReference type="SMART" id="SM01209">
    <property type="entry name" value="GARS_A"/>
    <property type="match status" value="1"/>
</dbReference>
<dbReference type="Gene3D" id="3.40.50.20">
    <property type="match status" value="1"/>
</dbReference>
<name>A0ABN3PTM4_9ACTN</name>
<evidence type="ECO:0000256" key="4">
    <source>
        <dbReference type="PROSITE-ProRule" id="PRU00409"/>
    </source>
</evidence>
<dbReference type="Gene3D" id="3.30.470.20">
    <property type="entry name" value="ATP-grasp fold, B domain"/>
    <property type="match status" value="1"/>
</dbReference>
<keyword evidence="2 4" id="KW-0547">Nucleotide-binding</keyword>
<dbReference type="InterPro" id="IPR011761">
    <property type="entry name" value="ATP-grasp"/>
</dbReference>
<protein>
    <submittedName>
        <fullName evidence="6">ATP-grasp domain-containing protein</fullName>
    </submittedName>
</protein>
<dbReference type="EMBL" id="BAAATD010000005">
    <property type="protein sequence ID" value="GAA2601666.1"/>
    <property type="molecule type" value="Genomic_DNA"/>
</dbReference>
<evidence type="ECO:0000313" key="7">
    <source>
        <dbReference type="Proteomes" id="UP001501509"/>
    </source>
</evidence>
<evidence type="ECO:0000256" key="3">
    <source>
        <dbReference type="ARBA" id="ARBA00022840"/>
    </source>
</evidence>
<dbReference type="InterPro" id="IPR041472">
    <property type="entry name" value="BL00235/CARNS1_N"/>
</dbReference>
<organism evidence="6 7">
    <name type="scientific">Actinomadura fulvescens</name>
    <dbReference type="NCBI Taxonomy" id="46160"/>
    <lineage>
        <taxon>Bacteria</taxon>
        <taxon>Bacillati</taxon>
        <taxon>Actinomycetota</taxon>
        <taxon>Actinomycetes</taxon>
        <taxon>Streptosporangiales</taxon>
        <taxon>Thermomonosporaceae</taxon>
        <taxon>Actinomadura</taxon>
    </lineage>
</organism>
<dbReference type="PANTHER" id="PTHR43585">
    <property type="entry name" value="FUMIPYRROLE BIOSYNTHESIS PROTEIN C"/>
    <property type="match status" value="1"/>
</dbReference>
<dbReference type="Pfam" id="PF13535">
    <property type="entry name" value="ATP-grasp_4"/>
    <property type="match status" value="1"/>
</dbReference>
<evidence type="ECO:0000256" key="2">
    <source>
        <dbReference type="ARBA" id="ARBA00022741"/>
    </source>
</evidence>
<accession>A0ABN3PTM4</accession>
<dbReference type="PROSITE" id="PS50975">
    <property type="entry name" value="ATP_GRASP"/>
    <property type="match status" value="1"/>
</dbReference>
<dbReference type="Pfam" id="PF18130">
    <property type="entry name" value="ATPgrasp_N"/>
    <property type="match status" value="1"/>
</dbReference>
<sequence length="419" mass="44823">MTEYEGRVLLVEPTPGCGGILLRARELGLETIVVSYDEGDRRLSDGVRELTDRLVVLDANDEDLLTEAVLRLHAERPLTALIPGFEFYVDVVARLAGRLGLPGLPAATVDGLRDKALMRARAAEAGLRVPRLATVTSADQLADAAAKVGFPLVLKPRASAGSVHVSRADDHAGLRRAYDWMLNDPRTDLGRRMDGRAVVEEYLDGPELTVEGYVADGTVVIASVTGKFLGPEPTFVETGHIAQADLPRATRDAVETFVRRLCAALDLTLGPFHCELRLVDGEPVLIEIGARLPGGHIIELVELATGISLPNVMLAAYTGLDLATVAPPRAPRAKYAGIALLIAPGVETVGGVSGWDAWSVGGDILEAELYVSPGDPVPPLEDFRARLGHVIYTADSYAEAAARWREITESVRILGVDDA</sequence>
<keyword evidence="7" id="KW-1185">Reference proteome</keyword>
<keyword evidence="1" id="KW-0436">Ligase</keyword>
<evidence type="ECO:0000256" key="1">
    <source>
        <dbReference type="ARBA" id="ARBA00022598"/>
    </source>
</evidence>
<dbReference type="PANTHER" id="PTHR43585:SF2">
    <property type="entry name" value="ATP-GRASP ENZYME FSQD"/>
    <property type="match status" value="1"/>
</dbReference>
<dbReference type="Proteomes" id="UP001501509">
    <property type="component" value="Unassembled WGS sequence"/>
</dbReference>
<reference evidence="6 7" key="1">
    <citation type="journal article" date="2019" name="Int. J. Syst. Evol. Microbiol.">
        <title>The Global Catalogue of Microorganisms (GCM) 10K type strain sequencing project: providing services to taxonomists for standard genome sequencing and annotation.</title>
        <authorList>
            <consortium name="The Broad Institute Genomics Platform"/>
            <consortium name="The Broad Institute Genome Sequencing Center for Infectious Disease"/>
            <person name="Wu L."/>
            <person name="Ma J."/>
        </authorList>
    </citation>
    <scope>NUCLEOTIDE SEQUENCE [LARGE SCALE GENOMIC DNA]</scope>
    <source>
        <strain evidence="6 7">JCM 6833</strain>
    </source>
</reference>
<dbReference type="SUPFAM" id="SSF56059">
    <property type="entry name" value="Glutathione synthetase ATP-binding domain-like"/>
    <property type="match status" value="1"/>
</dbReference>
<dbReference type="InterPro" id="IPR052032">
    <property type="entry name" value="ATP-dep_AA_Ligase"/>
</dbReference>
<dbReference type="InterPro" id="IPR040570">
    <property type="entry name" value="LAL_C2"/>
</dbReference>
<evidence type="ECO:0000259" key="5">
    <source>
        <dbReference type="PROSITE" id="PS50975"/>
    </source>
</evidence>
<feature type="domain" description="ATP-grasp" evidence="5">
    <location>
        <begin position="119"/>
        <end position="318"/>
    </location>
</feature>
<dbReference type="RefSeq" id="WP_344542801.1">
    <property type="nucleotide sequence ID" value="NZ_BAAATD010000005.1"/>
</dbReference>